<reference evidence="2 3" key="1">
    <citation type="journal article" date="2016" name="Nat. Commun.">
        <title>Thousands of microbial genomes shed light on interconnected biogeochemical processes in an aquifer system.</title>
        <authorList>
            <person name="Anantharaman K."/>
            <person name="Brown C.T."/>
            <person name="Hug L.A."/>
            <person name="Sharon I."/>
            <person name="Castelle C.J."/>
            <person name="Probst A.J."/>
            <person name="Thomas B.C."/>
            <person name="Singh A."/>
            <person name="Wilkins M.J."/>
            <person name="Karaoz U."/>
            <person name="Brodie E.L."/>
            <person name="Williams K.H."/>
            <person name="Hubbard S.S."/>
            <person name="Banfield J.F."/>
        </authorList>
    </citation>
    <scope>NUCLEOTIDE SEQUENCE [LARGE SCALE GENOMIC DNA]</scope>
</reference>
<gene>
    <name evidence="2" type="ORF">A2928_01745</name>
</gene>
<evidence type="ECO:0000313" key="3">
    <source>
        <dbReference type="Proteomes" id="UP000176221"/>
    </source>
</evidence>
<dbReference type="AlphaFoldDB" id="A0A1G2NC30"/>
<keyword evidence="1" id="KW-0472">Membrane</keyword>
<name>A0A1G2NC30_9BACT</name>
<feature type="transmembrane region" description="Helical" evidence="1">
    <location>
        <begin position="7"/>
        <end position="26"/>
    </location>
</feature>
<comment type="caution">
    <text evidence="2">The sequence shown here is derived from an EMBL/GenBank/DDBJ whole genome shotgun (WGS) entry which is preliminary data.</text>
</comment>
<sequence length="106" mass="11538">MSTKQKTILINIYLIGFFLLVGFLAYTQNMESLATTPAQGPGQKNELYLIEGKFLAHGSQGAGEMIGLSGKDGYILVMPDKFVGTPKKGSLAQADGYRFIVQDFVE</sequence>
<dbReference type="STRING" id="1802319.A2928_01745"/>
<dbReference type="Proteomes" id="UP000176221">
    <property type="component" value="Unassembled WGS sequence"/>
</dbReference>
<organism evidence="2 3">
    <name type="scientific">Candidatus Taylorbacteria bacterium RIFCSPLOWO2_01_FULL_45_15b</name>
    <dbReference type="NCBI Taxonomy" id="1802319"/>
    <lineage>
        <taxon>Bacteria</taxon>
        <taxon>Candidatus Tayloriibacteriota</taxon>
    </lineage>
</organism>
<evidence type="ECO:0000313" key="2">
    <source>
        <dbReference type="EMBL" id="OHA33655.1"/>
    </source>
</evidence>
<accession>A0A1G2NC30</accession>
<proteinExistence type="predicted"/>
<keyword evidence="1" id="KW-1133">Transmembrane helix</keyword>
<keyword evidence="1" id="KW-0812">Transmembrane</keyword>
<protein>
    <submittedName>
        <fullName evidence="2">Uncharacterized protein</fullName>
    </submittedName>
</protein>
<evidence type="ECO:0000256" key="1">
    <source>
        <dbReference type="SAM" id="Phobius"/>
    </source>
</evidence>
<dbReference type="EMBL" id="MHRX01000028">
    <property type="protein sequence ID" value="OHA33655.1"/>
    <property type="molecule type" value="Genomic_DNA"/>
</dbReference>